<name>A0AAD5R3M7_PARTN</name>
<reference evidence="2" key="1">
    <citation type="submission" date="2021-06" db="EMBL/GenBank/DDBJ databases">
        <title>Parelaphostrongylus tenuis whole genome reference sequence.</title>
        <authorList>
            <person name="Garwood T.J."/>
            <person name="Larsen P.A."/>
            <person name="Fountain-Jones N.M."/>
            <person name="Garbe J.R."/>
            <person name="Macchietto M.G."/>
            <person name="Kania S.A."/>
            <person name="Gerhold R.W."/>
            <person name="Richards J.E."/>
            <person name="Wolf T.M."/>
        </authorList>
    </citation>
    <scope>NUCLEOTIDE SEQUENCE</scope>
    <source>
        <strain evidence="2">MNPRO001-30</strain>
        <tissue evidence="2">Meninges</tissue>
    </source>
</reference>
<evidence type="ECO:0000313" key="2">
    <source>
        <dbReference type="EMBL" id="KAJ1368926.1"/>
    </source>
</evidence>
<dbReference type="SUPFAM" id="SSF56219">
    <property type="entry name" value="DNase I-like"/>
    <property type="match status" value="1"/>
</dbReference>
<gene>
    <name evidence="2" type="ORF">KIN20_030286</name>
</gene>
<sequence length="181" mass="20587">MKTHKLTSINDLVSTDPSIYKSAHWVVPSVASDGETTSESQENHGIRRASLEPDLSNTNDTRGDCFLLFTYNAKTLSTDADLQTFLNTTHRIKYQVIVVQETKFGNTDLLEINDGTLVVREKIPSRNVGYVGFIVHPSVTHHCESHKIFSHRLTLLRIQLKRNRKISFINYYVLTDSADEH</sequence>
<protein>
    <submittedName>
        <fullName evidence="2">Uncharacterized protein</fullName>
    </submittedName>
</protein>
<dbReference type="EMBL" id="JAHQIW010006355">
    <property type="protein sequence ID" value="KAJ1368926.1"/>
    <property type="molecule type" value="Genomic_DNA"/>
</dbReference>
<organism evidence="2 3">
    <name type="scientific">Parelaphostrongylus tenuis</name>
    <name type="common">Meningeal worm</name>
    <dbReference type="NCBI Taxonomy" id="148309"/>
    <lineage>
        <taxon>Eukaryota</taxon>
        <taxon>Metazoa</taxon>
        <taxon>Ecdysozoa</taxon>
        <taxon>Nematoda</taxon>
        <taxon>Chromadorea</taxon>
        <taxon>Rhabditida</taxon>
        <taxon>Rhabditina</taxon>
        <taxon>Rhabditomorpha</taxon>
        <taxon>Strongyloidea</taxon>
        <taxon>Metastrongylidae</taxon>
        <taxon>Parelaphostrongylus</taxon>
    </lineage>
</organism>
<dbReference type="AlphaFoldDB" id="A0AAD5R3M7"/>
<accession>A0AAD5R3M7</accession>
<dbReference type="InterPro" id="IPR036691">
    <property type="entry name" value="Endo/exonu/phosph_ase_sf"/>
</dbReference>
<proteinExistence type="predicted"/>
<feature type="region of interest" description="Disordered" evidence="1">
    <location>
        <begin position="31"/>
        <end position="55"/>
    </location>
</feature>
<keyword evidence="3" id="KW-1185">Reference proteome</keyword>
<comment type="caution">
    <text evidence="2">The sequence shown here is derived from an EMBL/GenBank/DDBJ whole genome shotgun (WGS) entry which is preliminary data.</text>
</comment>
<feature type="compositionally biased region" description="Basic and acidic residues" evidence="1">
    <location>
        <begin position="41"/>
        <end position="51"/>
    </location>
</feature>
<dbReference type="Proteomes" id="UP001196413">
    <property type="component" value="Unassembled WGS sequence"/>
</dbReference>
<evidence type="ECO:0000313" key="3">
    <source>
        <dbReference type="Proteomes" id="UP001196413"/>
    </source>
</evidence>
<dbReference type="Gene3D" id="3.60.10.10">
    <property type="entry name" value="Endonuclease/exonuclease/phosphatase"/>
    <property type="match status" value="1"/>
</dbReference>
<evidence type="ECO:0000256" key="1">
    <source>
        <dbReference type="SAM" id="MobiDB-lite"/>
    </source>
</evidence>